<feature type="compositionally biased region" description="Low complexity" evidence="16">
    <location>
        <begin position="778"/>
        <end position="790"/>
    </location>
</feature>
<evidence type="ECO:0000256" key="8">
    <source>
        <dbReference type="ARBA" id="ARBA00022737"/>
    </source>
</evidence>
<dbReference type="Proteomes" id="UP000189274">
    <property type="component" value="Unassembled WGS sequence"/>
</dbReference>
<dbReference type="SMART" id="SM00320">
    <property type="entry name" value="WD40"/>
    <property type="match status" value="5"/>
</dbReference>
<evidence type="ECO:0000256" key="16">
    <source>
        <dbReference type="SAM" id="MobiDB-lite"/>
    </source>
</evidence>
<dbReference type="GO" id="GO:0005198">
    <property type="term" value="F:structural molecule activity"/>
    <property type="evidence" value="ECO:0007669"/>
    <property type="project" value="TreeGrafter"/>
</dbReference>
<evidence type="ECO:0000256" key="13">
    <source>
        <dbReference type="ARBA" id="ARBA00023329"/>
    </source>
</evidence>
<dbReference type="SUPFAM" id="SSF50978">
    <property type="entry name" value="WD40 repeat-like"/>
    <property type="match status" value="1"/>
</dbReference>
<evidence type="ECO:0000256" key="5">
    <source>
        <dbReference type="ARBA" id="ARBA00021236"/>
    </source>
</evidence>
<dbReference type="GO" id="GO:0030127">
    <property type="term" value="C:COPII vesicle coat"/>
    <property type="evidence" value="ECO:0007669"/>
    <property type="project" value="TreeGrafter"/>
</dbReference>
<dbReference type="InterPro" id="IPR015943">
    <property type="entry name" value="WD40/YVTN_repeat-like_dom_sf"/>
</dbReference>
<dbReference type="PROSITE" id="PS50082">
    <property type="entry name" value="WD_REPEATS_2"/>
    <property type="match status" value="2"/>
</dbReference>
<dbReference type="InterPro" id="IPR009917">
    <property type="entry name" value="SRA1/Sec31"/>
</dbReference>
<feature type="compositionally biased region" description="Polar residues" evidence="16">
    <location>
        <begin position="728"/>
        <end position="754"/>
    </location>
</feature>
<proteinExistence type="inferred from homology"/>
<dbReference type="InterPro" id="IPR036322">
    <property type="entry name" value="WD40_repeat_dom_sf"/>
</dbReference>
<evidence type="ECO:0000256" key="10">
    <source>
        <dbReference type="ARBA" id="ARBA00022892"/>
    </source>
</evidence>
<evidence type="ECO:0000256" key="4">
    <source>
        <dbReference type="ARBA" id="ARBA00013507"/>
    </source>
</evidence>
<comment type="function">
    <text evidence="14">Component of the coat protein complex II (COPII) which promotes the formation of transport vesicles from the endoplasmic reticulum (ER). The coat has two main functions, the physical deformation of the endoplasmic reticulum membrane into vesicles and the selection of cargo molecules.</text>
</comment>
<evidence type="ECO:0000256" key="12">
    <source>
        <dbReference type="ARBA" id="ARBA00023136"/>
    </source>
</evidence>
<feature type="region of interest" description="Disordered" evidence="16">
    <location>
        <begin position="842"/>
        <end position="914"/>
    </location>
</feature>
<evidence type="ECO:0000256" key="2">
    <source>
        <dbReference type="ARBA" id="ARBA00004397"/>
    </source>
</evidence>
<evidence type="ECO:0000256" key="7">
    <source>
        <dbReference type="ARBA" id="ARBA00022574"/>
    </source>
</evidence>
<feature type="compositionally biased region" description="Low complexity" evidence="16">
    <location>
        <begin position="885"/>
        <end position="896"/>
    </location>
</feature>
<evidence type="ECO:0000256" key="14">
    <source>
        <dbReference type="ARBA" id="ARBA00025471"/>
    </source>
</evidence>
<evidence type="ECO:0000256" key="11">
    <source>
        <dbReference type="ARBA" id="ARBA00022927"/>
    </source>
</evidence>
<feature type="region of interest" description="Disordered" evidence="16">
    <location>
        <begin position="929"/>
        <end position="1075"/>
    </location>
</feature>
<organism evidence="18 19">
    <name type="scientific">Pichia kudriavzevii</name>
    <name type="common">Yeast</name>
    <name type="synonym">Issatchenkia orientalis</name>
    <dbReference type="NCBI Taxonomy" id="4909"/>
    <lineage>
        <taxon>Eukaryota</taxon>
        <taxon>Fungi</taxon>
        <taxon>Dikarya</taxon>
        <taxon>Ascomycota</taxon>
        <taxon>Saccharomycotina</taxon>
        <taxon>Pichiomycetes</taxon>
        <taxon>Pichiales</taxon>
        <taxon>Pichiaceae</taxon>
        <taxon>Pichia</taxon>
    </lineage>
</organism>
<feature type="repeat" description="WD" evidence="15">
    <location>
        <begin position="106"/>
        <end position="139"/>
    </location>
</feature>
<comment type="similarity">
    <text evidence="3">Belongs to the WD repeat SEC31 family.</text>
</comment>
<dbReference type="InterPro" id="IPR001680">
    <property type="entry name" value="WD40_rpt"/>
</dbReference>
<dbReference type="PANTHER" id="PTHR13923">
    <property type="entry name" value="SEC31-RELATED PROTEIN"/>
    <property type="match status" value="1"/>
</dbReference>
<comment type="caution">
    <text evidence="18">The sequence shown here is derived from an EMBL/GenBank/DDBJ whole genome shotgun (WGS) entry which is preliminary data.</text>
</comment>
<feature type="compositionally biased region" description="Low complexity" evidence="16">
    <location>
        <begin position="976"/>
        <end position="1034"/>
    </location>
</feature>
<dbReference type="GO" id="GO:0005789">
    <property type="term" value="C:endoplasmic reticulum membrane"/>
    <property type="evidence" value="ECO:0007669"/>
    <property type="project" value="UniProtKB-SubCell"/>
</dbReference>
<dbReference type="EMBL" id="MQVM01000045">
    <property type="protein sequence ID" value="ONH71000.1"/>
    <property type="molecule type" value="Genomic_DNA"/>
</dbReference>
<sequence>MVKLFTADESAVTAWSHDPTPLLAAATLAGVVDDTFSSDAHLNIYNPFNKETVFSTDLPAKAHSIDWAREGAMALGLEDSTVQLLNSQSLLHEKPSNVASANITKYTQHTSPVLQVKFNPISGNILATSASRGEIYIWDTVKHTCLSPGQQMSQLGRVASLEWNNSMSHIFGTAGDNVFASIWDLRAKREVLQLSYGNCNLSTLAWHPTVSTKLVTASDTDSQPLILTWDLRNSSAPEKILEGHKRGIHSLDWCHNDENLLLSCGRDDASILWNPVDGTKLATYPNPASHEIKFAPRDPEVFVTASFSKKITVQSIQDTTKPITETIQQTNESDFWNQIATHETQHVKIDKLQAPKWLKRPISANFGYGGKLAIASLNSVKVVDLASKFNLIDDSSRDMISAISTNNFVSLVEKEEGGNDDDWKLLKKVINKEPINDILNVDSVYEETPIDDDDFFAQISSNKSLPNYTPTGTLNLNIDLIDDDFEKRAIPLLLANKVEELLDLCIETNHITEALVLTSNASKDLKDKATSAFFSKKAPASSFARLLYSSNKNSISDIVQNADISSWKEIAKTIINFSSANKPSFNVEMKLLGDRLLESDIENSRNLALSCYTVSGSLDKVSSIWLSELDKYYQEFLKNNSTTAFEARFKALGEVVKKIVVFQSIAKTNFDGNFHDLGSIFVEYADSLVNFGHYELAYKLLNLMSDEIPQIKLEKNKISKAFINNSTAKSNKPSISKYASPTLTPASANNTNSGPRKRNPYLVPEASTLPISQTNQQPLQQPFQPFQPAQPIQPPASGINNGSSGARSNPYAPKTAFESITNQSQVPQISAMKKENALPASMRKDMGGWNDLPSHLTPPVKQVSTPPAPHRTVSQQFQVPPPPLSSSIKSSPSQNQAPPPPKKPLNPYAPKSPGIEQATIVPVTHPRVSSISASPMTGTPMPTPPPPLKAKNPYAPAQSQSPAAQTAHVATPPRVAAAASNPYAPPAAAAASNPYAPPAAASNPYAPPAAAAASNPYAPPAAAAAASNPYAPSPQSTQQQLNSFPPPPLSFAKSPTPAPPAAAVSTPPPPAYAKPAEISQPTEILPPSTIQSTIPSASVDTIITILSSELESVKPIVSAKFNKHIADAEKRLNILFQHLQSRTLVTEPTVEKLLTLANALQDRDFSAAKSVKDDISNNHSGETGDWMVGLNRLVAHILTQLLKFCKFEQSNSVDCFLLQIELVGYQPNITVLNIEDILMKLKNHLPIEIESSTLTRLRVNSFTIDDRAITENCCSLCVN</sequence>
<dbReference type="VEuPathDB" id="FungiDB:C5L36_0B07710"/>
<feature type="region of interest" description="Disordered" evidence="16">
    <location>
        <begin position="728"/>
        <end position="762"/>
    </location>
</feature>
<evidence type="ECO:0000313" key="18">
    <source>
        <dbReference type="EMBL" id="ONH71000.1"/>
    </source>
</evidence>
<keyword evidence="8" id="KW-0677">Repeat</keyword>
<dbReference type="PROSITE" id="PS50294">
    <property type="entry name" value="WD_REPEATS_REGION"/>
    <property type="match status" value="1"/>
</dbReference>
<dbReference type="AlphaFoldDB" id="A0A1V2LGE4"/>
<keyword evidence="12" id="KW-0472">Membrane</keyword>
<feature type="compositionally biased region" description="Polar residues" evidence="16">
    <location>
        <begin position="798"/>
        <end position="807"/>
    </location>
</feature>
<dbReference type="GO" id="GO:0015031">
    <property type="term" value="P:protein transport"/>
    <property type="evidence" value="ECO:0007669"/>
    <property type="project" value="UniProtKB-KW"/>
</dbReference>
<keyword evidence="9" id="KW-0256">Endoplasmic reticulum</keyword>
<accession>A0A1V2LGE4</accession>
<evidence type="ECO:0000256" key="3">
    <source>
        <dbReference type="ARBA" id="ARBA00009358"/>
    </source>
</evidence>
<dbReference type="GO" id="GO:0090110">
    <property type="term" value="P:COPII-coated vesicle cargo loading"/>
    <property type="evidence" value="ECO:0007669"/>
    <property type="project" value="TreeGrafter"/>
</dbReference>
<dbReference type="InterPro" id="IPR040251">
    <property type="entry name" value="SEC31-like"/>
</dbReference>
<evidence type="ECO:0000256" key="1">
    <source>
        <dbReference type="ARBA" id="ARBA00004299"/>
    </source>
</evidence>
<dbReference type="Gene3D" id="2.130.10.10">
    <property type="entry name" value="YVTN repeat-like/Quinoprotein amine dehydrogenase"/>
    <property type="match status" value="1"/>
</dbReference>
<feature type="region of interest" description="Disordered" evidence="16">
    <location>
        <begin position="778"/>
        <end position="813"/>
    </location>
</feature>
<feature type="compositionally biased region" description="Low complexity" evidence="16">
    <location>
        <begin position="955"/>
        <end position="965"/>
    </location>
</feature>
<feature type="domain" description="SRA1/Sec31" evidence="17">
    <location>
        <begin position="1058"/>
        <end position="1196"/>
    </location>
</feature>
<evidence type="ECO:0000256" key="15">
    <source>
        <dbReference type="PROSITE-ProRule" id="PRU00221"/>
    </source>
</evidence>
<keyword evidence="13" id="KW-0968">Cytoplasmic vesicle</keyword>
<dbReference type="GO" id="GO:0007029">
    <property type="term" value="P:endoplasmic reticulum organization"/>
    <property type="evidence" value="ECO:0007669"/>
    <property type="project" value="TreeGrafter"/>
</dbReference>
<dbReference type="Gene3D" id="1.25.40.1030">
    <property type="match status" value="1"/>
</dbReference>
<evidence type="ECO:0000256" key="6">
    <source>
        <dbReference type="ARBA" id="ARBA00022448"/>
    </source>
</evidence>
<gene>
    <name evidence="18" type="ORF">BOH78_4811</name>
</gene>
<keyword evidence="11" id="KW-0653">Protein transport</keyword>
<evidence type="ECO:0000259" key="17">
    <source>
        <dbReference type="Pfam" id="PF07304"/>
    </source>
</evidence>
<protein>
    <recommendedName>
        <fullName evidence="5">Protein transport protein SEC31</fullName>
    </recommendedName>
    <alternativeName>
        <fullName evidence="4">Protein transport protein sec31</fullName>
    </alternativeName>
</protein>
<keyword evidence="10" id="KW-0931">ER-Golgi transport</keyword>
<evidence type="ECO:0000313" key="19">
    <source>
        <dbReference type="Proteomes" id="UP000189274"/>
    </source>
</evidence>
<keyword evidence="6" id="KW-0813">Transport</keyword>
<comment type="subcellular location">
    <subcellularLocation>
        <location evidence="1">Cytoplasmic vesicle</location>
        <location evidence="1">COPII-coated vesicle membrane</location>
        <topology evidence="1">Peripheral membrane protein</topology>
        <orientation evidence="1">Cytoplasmic side</orientation>
    </subcellularLocation>
    <subcellularLocation>
        <location evidence="2">Endoplasmic reticulum membrane</location>
        <topology evidence="2">Peripheral membrane protein</topology>
        <orientation evidence="2">Cytoplasmic side</orientation>
    </subcellularLocation>
</comment>
<name>A0A1V2LGE4_PICKU</name>
<dbReference type="GO" id="GO:0070971">
    <property type="term" value="C:endoplasmic reticulum exit site"/>
    <property type="evidence" value="ECO:0007669"/>
    <property type="project" value="TreeGrafter"/>
</dbReference>
<keyword evidence="7 15" id="KW-0853">WD repeat</keyword>
<reference evidence="19" key="1">
    <citation type="journal article" date="2017" name="Genome Announc.">
        <title>Genome sequences of Cyberlindnera fabianii 65, Pichia kudriavzevii 129, and Saccharomyces cerevisiae 131 isolated from fermented masau fruits in Zimbabwe.</title>
        <authorList>
            <person name="van Rijswijck I.M.H."/>
            <person name="Derks M.F.L."/>
            <person name="Abee T."/>
            <person name="de Ridder D."/>
            <person name="Smid E.J."/>
        </authorList>
    </citation>
    <scope>NUCLEOTIDE SEQUENCE [LARGE SCALE GENOMIC DNA]</scope>
    <source>
        <strain evidence="19">129</strain>
    </source>
</reference>
<dbReference type="Gene3D" id="1.20.940.10">
    <property type="entry name" value="Functional domain of the splicing factor Prp18"/>
    <property type="match status" value="1"/>
</dbReference>
<dbReference type="PANTHER" id="PTHR13923:SF11">
    <property type="entry name" value="SECRETORY 31, ISOFORM D"/>
    <property type="match status" value="1"/>
</dbReference>
<evidence type="ECO:0000256" key="9">
    <source>
        <dbReference type="ARBA" id="ARBA00022824"/>
    </source>
</evidence>
<dbReference type="Pfam" id="PF07304">
    <property type="entry name" value="SRA1"/>
    <property type="match status" value="1"/>
</dbReference>
<feature type="compositionally biased region" description="Pro residues" evidence="16">
    <location>
        <begin position="1056"/>
        <end position="1072"/>
    </location>
</feature>
<feature type="repeat" description="WD" evidence="15">
    <location>
        <begin position="241"/>
        <end position="283"/>
    </location>
</feature>